<dbReference type="OrthoDB" id="4964714at2"/>
<accession>A0A024H0W1</accession>
<dbReference type="STRING" id="861266.ARTSIC4J27_1419"/>
<evidence type="ECO:0000313" key="2">
    <source>
        <dbReference type="EMBL" id="CCQ45477.1"/>
    </source>
</evidence>
<keyword evidence="1" id="KW-0472">Membrane</keyword>
<feature type="transmembrane region" description="Helical" evidence="1">
    <location>
        <begin position="34"/>
        <end position="55"/>
    </location>
</feature>
<evidence type="ECO:0000313" key="3">
    <source>
        <dbReference type="Proteomes" id="UP000035722"/>
    </source>
</evidence>
<protein>
    <submittedName>
        <fullName evidence="2">Putative membrane protein</fullName>
    </submittedName>
</protein>
<dbReference type="AlphaFoldDB" id="A0A024H0W1"/>
<feature type="transmembrane region" description="Helical" evidence="1">
    <location>
        <begin position="61"/>
        <end position="83"/>
    </location>
</feature>
<gene>
    <name evidence="2" type="ORF">ARTSIC4J27_1419</name>
</gene>
<name>A0A024H0W1_9MICC</name>
<dbReference type="EMBL" id="CAQI01000036">
    <property type="protein sequence ID" value="CCQ45477.1"/>
    <property type="molecule type" value="Genomic_DNA"/>
</dbReference>
<feature type="transmembrane region" description="Helical" evidence="1">
    <location>
        <begin position="6"/>
        <end position="22"/>
    </location>
</feature>
<dbReference type="RefSeq" id="WP_050054469.1">
    <property type="nucleotide sequence ID" value="NZ_CAQI01000036.1"/>
</dbReference>
<sequence length="100" mass="10592">MLSLTIVVLVTAAAGFIVWANDKRHTKYGVGVPAGVAVGVGALSWIILMAAGFGYRPGLTWMPWILPMVLGSAAAVAVVIYLGRTRAKRDLERLTAALKL</sequence>
<keyword evidence="3" id="KW-1185">Reference proteome</keyword>
<comment type="caution">
    <text evidence="2">The sequence shown here is derived from an EMBL/GenBank/DDBJ whole genome shotgun (WGS) entry which is preliminary data.</text>
</comment>
<reference evidence="3" key="1">
    <citation type="journal article" date="2014" name="Genome Announc.">
        <title>Genome Sequence of Arthrobacter siccitolerans 4J27, a Xeroprotectant-Producing Desiccation-Tolerant Microorganism.</title>
        <authorList>
            <person name="Manzanera M."/>
            <person name="Santa-Cruz-Calvo L."/>
            <person name="Vilchez J.I."/>
            <person name="Garcia-Fontana C."/>
            <person name="Silva-Castro G.A."/>
            <person name="Calvo C."/>
            <person name="Gonzalez-Lopez J."/>
        </authorList>
    </citation>
    <scope>NUCLEOTIDE SEQUENCE [LARGE SCALE GENOMIC DNA]</scope>
    <source>
        <strain evidence="3">4J27</strain>
    </source>
</reference>
<evidence type="ECO:0000256" key="1">
    <source>
        <dbReference type="SAM" id="Phobius"/>
    </source>
</evidence>
<proteinExistence type="predicted"/>
<keyword evidence="1" id="KW-0812">Transmembrane</keyword>
<dbReference type="Proteomes" id="UP000035722">
    <property type="component" value="Unassembled WGS sequence"/>
</dbReference>
<keyword evidence="1" id="KW-1133">Transmembrane helix</keyword>
<organism evidence="2 3">
    <name type="scientific">Pseudarthrobacter siccitolerans</name>
    <dbReference type="NCBI Taxonomy" id="861266"/>
    <lineage>
        <taxon>Bacteria</taxon>
        <taxon>Bacillati</taxon>
        <taxon>Actinomycetota</taxon>
        <taxon>Actinomycetes</taxon>
        <taxon>Micrococcales</taxon>
        <taxon>Micrococcaceae</taxon>
        <taxon>Pseudarthrobacter</taxon>
    </lineage>
</organism>